<keyword evidence="1" id="KW-0812">Transmembrane</keyword>
<accession>J1K144</accession>
<dbReference type="AlphaFoldDB" id="J1K144"/>
<dbReference type="OrthoDB" id="8456012at2"/>
<dbReference type="RefSeq" id="WP_008038093.1">
    <property type="nucleotide sequence ID" value="NZ_JH725147.1"/>
</dbReference>
<feature type="transmembrane region" description="Helical" evidence="1">
    <location>
        <begin position="51"/>
        <end position="69"/>
    </location>
</feature>
<sequence>MKKICSILMITAVGFSTVACTQTEKEISKWGVGGAAVGAIGGAVLGNGGRAVAAGAAVGALAGGLIGYIRTKDGVRYCQYRDSKGRLYEARCR</sequence>
<reference evidence="3 4" key="1">
    <citation type="submission" date="2012-03" db="EMBL/GenBank/DDBJ databases">
        <title>The Genome Sequence of Bartonella tamiae Th239.</title>
        <authorList>
            <consortium name="The Broad Institute Genome Sequencing Platform"/>
            <consortium name="The Broad Institute Genome Sequencing Center for Infectious Disease"/>
            <person name="Feldgarden M."/>
            <person name="Kirby J."/>
            <person name="Kosoy M."/>
            <person name="Birtles R."/>
            <person name="Probert W.S."/>
            <person name="Chiaraviglio L."/>
            <person name="Young S.K."/>
            <person name="Zeng Q."/>
            <person name="Gargeya S."/>
            <person name="Fitzgerald M."/>
            <person name="Haas B."/>
            <person name="Abouelleil A."/>
            <person name="Alvarado L."/>
            <person name="Arachchi H.M."/>
            <person name="Berlin A."/>
            <person name="Chapman S.B."/>
            <person name="Gearin G."/>
            <person name="Goldberg J."/>
            <person name="Griggs A."/>
            <person name="Gujja S."/>
            <person name="Hansen M."/>
            <person name="Heiman D."/>
            <person name="Howarth C."/>
            <person name="Larimer J."/>
            <person name="Lui A."/>
            <person name="MacDonald P.J.P."/>
            <person name="McCowen C."/>
            <person name="Montmayeur A."/>
            <person name="Murphy C."/>
            <person name="Neiman D."/>
            <person name="Pearson M."/>
            <person name="Priest M."/>
            <person name="Roberts A."/>
            <person name="Saif S."/>
            <person name="Shea T."/>
            <person name="Sisk P."/>
            <person name="Stolte C."/>
            <person name="Sykes S."/>
            <person name="Wortman J."/>
            <person name="Nusbaum C."/>
            <person name="Birren B."/>
        </authorList>
    </citation>
    <scope>NUCLEOTIDE SEQUENCE [LARGE SCALE GENOMIC DNA]</scope>
    <source>
        <strain evidence="3 4">Th239</strain>
    </source>
</reference>
<keyword evidence="2" id="KW-0732">Signal</keyword>
<comment type="caution">
    <text evidence="3">The sequence shown here is derived from an EMBL/GenBank/DDBJ whole genome shotgun (WGS) entry which is preliminary data.</text>
</comment>
<protein>
    <recommendedName>
        <fullName evidence="5">YMGG-like Gly-zipper domain-containing protein</fullName>
    </recommendedName>
</protein>
<dbReference type="STRING" id="1094558.ME5_00494"/>
<name>J1K144_9HYPH</name>
<dbReference type="EMBL" id="AIMB01000003">
    <property type="protein sequence ID" value="EJF91162.1"/>
    <property type="molecule type" value="Genomic_DNA"/>
</dbReference>
<organism evidence="3 4">
    <name type="scientific">Bartonella tamiae Th239</name>
    <dbReference type="NCBI Taxonomy" id="1094558"/>
    <lineage>
        <taxon>Bacteria</taxon>
        <taxon>Pseudomonadati</taxon>
        <taxon>Pseudomonadota</taxon>
        <taxon>Alphaproteobacteria</taxon>
        <taxon>Hyphomicrobiales</taxon>
        <taxon>Bartonellaceae</taxon>
        <taxon>Bartonella</taxon>
    </lineage>
</organism>
<dbReference type="PATRIC" id="fig|1094558.3.peg.547"/>
<feature type="chain" id="PRO_5003744707" description="YMGG-like Gly-zipper domain-containing protein" evidence="2">
    <location>
        <begin position="22"/>
        <end position="93"/>
    </location>
</feature>
<evidence type="ECO:0000313" key="3">
    <source>
        <dbReference type="EMBL" id="EJF91162.1"/>
    </source>
</evidence>
<dbReference type="Proteomes" id="UP000008952">
    <property type="component" value="Unassembled WGS sequence"/>
</dbReference>
<keyword evidence="4" id="KW-1185">Reference proteome</keyword>
<dbReference type="eggNOG" id="ENOG50335P7">
    <property type="taxonomic scope" value="Bacteria"/>
</dbReference>
<proteinExistence type="predicted"/>
<evidence type="ECO:0000256" key="2">
    <source>
        <dbReference type="SAM" id="SignalP"/>
    </source>
</evidence>
<dbReference type="PROSITE" id="PS51257">
    <property type="entry name" value="PROKAR_LIPOPROTEIN"/>
    <property type="match status" value="1"/>
</dbReference>
<dbReference type="HOGENOM" id="CLU_158447_0_0_5"/>
<feature type="signal peptide" evidence="2">
    <location>
        <begin position="1"/>
        <end position="21"/>
    </location>
</feature>
<evidence type="ECO:0000313" key="4">
    <source>
        <dbReference type="Proteomes" id="UP000008952"/>
    </source>
</evidence>
<evidence type="ECO:0008006" key="5">
    <source>
        <dbReference type="Google" id="ProtNLM"/>
    </source>
</evidence>
<keyword evidence="1" id="KW-0472">Membrane</keyword>
<gene>
    <name evidence="3" type="ORF">ME5_00494</name>
</gene>
<keyword evidence="1" id="KW-1133">Transmembrane helix</keyword>
<evidence type="ECO:0000256" key="1">
    <source>
        <dbReference type="SAM" id="Phobius"/>
    </source>
</evidence>